<dbReference type="EMBL" id="FMWG01000005">
    <property type="protein sequence ID" value="SCZ64658.1"/>
    <property type="molecule type" value="Genomic_DNA"/>
</dbReference>
<dbReference type="Proteomes" id="UP000198767">
    <property type="component" value="Unassembled WGS sequence"/>
</dbReference>
<feature type="signal peptide" evidence="1">
    <location>
        <begin position="1"/>
        <end position="29"/>
    </location>
</feature>
<reference evidence="2 3" key="1">
    <citation type="submission" date="2016-10" db="EMBL/GenBank/DDBJ databases">
        <authorList>
            <person name="de Groot N.N."/>
        </authorList>
    </citation>
    <scope>NUCLEOTIDE SEQUENCE [LARGE SCALE GENOMIC DNA]</scope>
    <source>
        <strain evidence="2 3">U95</strain>
    </source>
</reference>
<dbReference type="InterPro" id="IPR018550">
    <property type="entry name" value="Lipid-A_deacylase-rel"/>
</dbReference>
<sequence>MKLTKIQCLAAAVTITLGFGAVAPSTASAQSLVFGAGFADFSAGEADDGAIVSLDYLHTPFWERGALSAGWGATAALTDSGDGFIGGGLAGRYELKNNWFLEGSVMPGAFFENEPENDLGSTFEIRSLIGVGKTLRSGNGISLAISHKSNASTADDNPGLNAITLRWHKPL</sequence>
<dbReference type="STRING" id="1156985.SAMN04488118_105286"/>
<organism evidence="2 3">
    <name type="scientific">Epibacterium ulvae</name>
    <dbReference type="NCBI Taxonomy" id="1156985"/>
    <lineage>
        <taxon>Bacteria</taxon>
        <taxon>Pseudomonadati</taxon>
        <taxon>Pseudomonadota</taxon>
        <taxon>Alphaproteobacteria</taxon>
        <taxon>Rhodobacterales</taxon>
        <taxon>Roseobacteraceae</taxon>
        <taxon>Epibacterium</taxon>
    </lineage>
</organism>
<accession>A0A1G5QSW0</accession>
<evidence type="ECO:0000313" key="2">
    <source>
        <dbReference type="EMBL" id="SCZ64658.1"/>
    </source>
</evidence>
<dbReference type="AlphaFoldDB" id="A0A1G5QSW0"/>
<feature type="chain" id="PRO_5011752217" evidence="1">
    <location>
        <begin position="30"/>
        <end position="171"/>
    </location>
</feature>
<dbReference type="Pfam" id="PF09411">
    <property type="entry name" value="PagL"/>
    <property type="match status" value="1"/>
</dbReference>
<keyword evidence="1" id="KW-0732">Signal</keyword>
<keyword evidence="3" id="KW-1185">Reference proteome</keyword>
<evidence type="ECO:0000256" key="1">
    <source>
        <dbReference type="SAM" id="SignalP"/>
    </source>
</evidence>
<proteinExistence type="predicted"/>
<dbReference type="Gene3D" id="2.40.160.20">
    <property type="match status" value="1"/>
</dbReference>
<evidence type="ECO:0000313" key="3">
    <source>
        <dbReference type="Proteomes" id="UP000198767"/>
    </source>
</evidence>
<name>A0A1G5QSW0_9RHOB</name>
<dbReference type="RefSeq" id="WP_090218688.1">
    <property type="nucleotide sequence ID" value="NZ_CANLDO010000027.1"/>
</dbReference>
<dbReference type="OrthoDB" id="6199047at2"/>
<gene>
    <name evidence="2" type="ORF">SAMN04488118_105286</name>
</gene>
<protein>
    <submittedName>
        <fullName evidence="2">Lipid A 3-O-deacylase (PagL)</fullName>
    </submittedName>
</protein>